<gene>
    <name evidence="2" type="ORF">SCUCBS95973_004677</name>
</gene>
<evidence type="ECO:0000313" key="3">
    <source>
        <dbReference type="Proteomes" id="UP001642405"/>
    </source>
</evidence>
<organism evidence="2 3">
    <name type="scientific">Sporothrix curviconia</name>
    <dbReference type="NCBI Taxonomy" id="1260050"/>
    <lineage>
        <taxon>Eukaryota</taxon>
        <taxon>Fungi</taxon>
        <taxon>Dikarya</taxon>
        <taxon>Ascomycota</taxon>
        <taxon>Pezizomycotina</taxon>
        <taxon>Sordariomycetes</taxon>
        <taxon>Sordariomycetidae</taxon>
        <taxon>Ophiostomatales</taxon>
        <taxon>Ophiostomataceae</taxon>
        <taxon>Sporothrix</taxon>
    </lineage>
</organism>
<sequence>MGRGNSKKTSTHRDSDDTNTSKSLSTTAPGFAVQAYKNGILNPLDSKAPTNLEEIRQRLAQSRTTASPPESVFEEYVQTVREAPNEATMVGEMLPLFQKYPKGYKRVLNQAFTAFPKDMGFNSGLSAPQPDYVEGLGMEEFRPFPVDQHVSGAVLSKDNPRSVTLSHLAGEWTGPGGDITEAQLQSGYDGAALVYARNQALSYQGTPDPLGHAHITTFTTNGTHLNFYAHYATTGDDGTTEYHQFPVNSTSLVNSYGEHKQGRRSLRNAQDYARKQSYELRDQLKEHYRKQRGGGGGDGSGLPPVAEGAPSLPIAST</sequence>
<feature type="compositionally biased region" description="Polar residues" evidence="1">
    <location>
        <begin position="18"/>
        <end position="28"/>
    </location>
</feature>
<comment type="caution">
    <text evidence="2">The sequence shown here is derived from an EMBL/GenBank/DDBJ whole genome shotgun (WGS) entry which is preliminary data.</text>
</comment>
<feature type="region of interest" description="Disordered" evidence="1">
    <location>
        <begin position="285"/>
        <end position="317"/>
    </location>
</feature>
<name>A0ABP0BSD1_9PEZI</name>
<accession>A0ABP0BSD1</accession>
<feature type="region of interest" description="Disordered" evidence="1">
    <location>
        <begin position="1"/>
        <end position="28"/>
    </location>
</feature>
<proteinExistence type="predicted"/>
<dbReference type="EMBL" id="CAWUHB010000024">
    <property type="protein sequence ID" value="CAK7221960.1"/>
    <property type="molecule type" value="Genomic_DNA"/>
</dbReference>
<evidence type="ECO:0000313" key="2">
    <source>
        <dbReference type="EMBL" id="CAK7221960.1"/>
    </source>
</evidence>
<protein>
    <submittedName>
        <fullName evidence="2">Uncharacterized protein</fullName>
    </submittedName>
</protein>
<keyword evidence="3" id="KW-1185">Reference proteome</keyword>
<feature type="compositionally biased region" description="Basic residues" evidence="1">
    <location>
        <begin position="1"/>
        <end position="10"/>
    </location>
</feature>
<dbReference type="Proteomes" id="UP001642405">
    <property type="component" value="Unassembled WGS sequence"/>
</dbReference>
<evidence type="ECO:0000256" key="1">
    <source>
        <dbReference type="SAM" id="MobiDB-lite"/>
    </source>
</evidence>
<reference evidence="2 3" key="1">
    <citation type="submission" date="2024-01" db="EMBL/GenBank/DDBJ databases">
        <authorList>
            <person name="Allen C."/>
            <person name="Tagirdzhanova G."/>
        </authorList>
    </citation>
    <scope>NUCLEOTIDE SEQUENCE [LARGE SCALE GENOMIC DNA]</scope>
</reference>